<dbReference type="GO" id="GO:0022841">
    <property type="term" value="F:potassium ion leak channel activity"/>
    <property type="evidence" value="ECO:0007669"/>
    <property type="project" value="TreeGrafter"/>
</dbReference>
<gene>
    <name evidence="11" type="ORF">Pmani_039082</name>
</gene>
<evidence type="ECO:0000256" key="2">
    <source>
        <dbReference type="ARBA" id="ARBA00022448"/>
    </source>
</evidence>
<evidence type="ECO:0000256" key="5">
    <source>
        <dbReference type="ARBA" id="ARBA00023065"/>
    </source>
</evidence>
<dbReference type="EMBL" id="JAWZYT010006617">
    <property type="protein sequence ID" value="KAK4287856.1"/>
    <property type="molecule type" value="Genomic_DNA"/>
</dbReference>
<evidence type="ECO:0000313" key="12">
    <source>
        <dbReference type="Proteomes" id="UP001292094"/>
    </source>
</evidence>
<dbReference type="GO" id="GO:0005886">
    <property type="term" value="C:plasma membrane"/>
    <property type="evidence" value="ECO:0007669"/>
    <property type="project" value="TreeGrafter"/>
</dbReference>
<keyword evidence="3 9" id="KW-0812">Transmembrane</keyword>
<evidence type="ECO:0000256" key="3">
    <source>
        <dbReference type="ARBA" id="ARBA00022692"/>
    </source>
</evidence>
<evidence type="ECO:0000256" key="6">
    <source>
        <dbReference type="ARBA" id="ARBA00023136"/>
    </source>
</evidence>
<dbReference type="InterPro" id="IPR003280">
    <property type="entry name" value="2pore_dom_K_chnl"/>
</dbReference>
<feature type="transmembrane region" description="Helical" evidence="9">
    <location>
        <begin position="164"/>
        <end position="189"/>
    </location>
</feature>
<dbReference type="PANTHER" id="PTHR11003:SF352">
    <property type="entry name" value="BCDNA.GH04802-RELATED"/>
    <property type="match status" value="1"/>
</dbReference>
<reference evidence="11" key="1">
    <citation type="submission" date="2023-11" db="EMBL/GenBank/DDBJ databases">
        <title>Genome assemblies of two species of porcelain crab, Petrolisthes cinctipes and Petrolisthes manimaculis (Anomura: Porcellanidae).</title>
        <authorList>
            <person name="Angst P."/>
        </authorList>
    </citation>
    <scope>NUCLEOTIDE SEQUENCE</scope>
    <source>
        <strain evidence="11">PB745_02</strain>
        <tissue evidence="11">Gill</tissue>
    </source>
</reference>
<evidence type="ECO:0000256" key="8">
    <source>
        <dbReference type="SAM" id="MobiDB-lite"/>
    </source>
</evidence>
<feature type="domain" description="Potassium channel" evidence="10">
    <location>
        <begin position="113"/>
        <end position="194"/>
    </location>
</feature>
<evidence type="ECO:0000259" key="10">
    <source>
        <dbReference type="Pfam" id="PF07885"/>
    </source>
</evidence>
<feature type="domain" description="Potassium channel" evidence="10">
    <location>
        <begin position="1"/>
        <end position="38"/>
    </location>
</feature>
<evidence type="ECO:0000256" key="1">
    <source>
        <dbReference type="ARBA" id="ARBA00004141"/>
    </source>
</evidence>
<organism evidence="11 12">
    <name type="scientific">Petrolisthes manimaculis</name>
    <dbReference type="NCBI Taxonomy" id="1843537"/>
    <lineage>
        <taxon>Eukaryota</taxon>
        <taxon>Metazoa</taxon>
        <taxon>Ecdysozoa</taxon>
        <taxon>Arthropoda</taxon>
        <taxon>Crustacea</taxon>
        <taxon>Multicrustacea</taxon>
        <taxon>Malacostraca</taxon>
        <taxon>Eumalacostraca</taxon>
        <taxon>Eucarida</taxon>
        <taxon>Decapoda</taxon>
        <taxon>Pleocyemata</taxon>
        <taxon>Anomura</taxon>
        <taxon>Galatheoidea</taxon>
        <taxon>Porcellanidae</taxon>
        <taxon>Petrolisthes</taxon>
    </lineage>
</organism>
<dbReference type="InterPro" id="IPR013099">
    <property type="entry name" value="K_chnl_dom"/>
</dbReference>
<evidence type="ECO:0000256" key="4">
    <source>
        <dbReference type="ARBA" id="ARBA00022989"/>
    </source>
</evidence>
<protein>
    <recommendedName>
        <fullName evidence="10">Potassium channel domain-containing protein</fullName>
    </recommendedName>
</protein>
<keyword evidence="12" id="KW-1185">Reference proteome</keyword>
<comment type="caution">
    <text evidence="11">The sequence shown here is derived from an EMBL/GenBank/DDBJ whole genome shotgun (WGS) entry which is preliminary data.</text>
</comment>
<feature type="compositionally biased region" description="Gly residues" evidence="8">
    <location>
        <begin position="89"/>
        <end position="99"/>
    </location>
</feature>
<evidence type="ECO:0000256" key="7">
    <source>
        <dbReference type="ARBA" id="ARBA00023303"/>
    </source>
</evidence>
<keyword evidence="2" id="KW-0813">Transport</keyword>
<feature type="region of interest" description="Disordered" evidence="8">
    <location>
        <begin position="56"/>
        <end position="99"/>
    </location>
</feature>
<keyword evidence="4 9" id="KW-1133">Transmembrane helix</keyword>
<dbReference type="AlphaFoldDB" id="A0AAE1TJW8"/>
<dbReference type="GO" id="GO:0030322">
    <property type="term" value="P:stabilization of membrane potential"/>
    <property type="evidence" value="ECO:0007669"/>
    <property type="project" value="TreeGrafter"/>
</dbReference>
<feature type="compositionally biased region" description="Pro residues" evidence="8">
    <location>
        <begin position="59"/>
        <end position="72"/>
    </location>
</feature>
<dbReference type="PANTHER" id="PTHR11003">
    <property type="entry name" value="POTASSIUM CHANNEL, SUBFAMILY K"/>
    <property type="match status" value="1"/>
</dbReference>
<dbReference type="Pfam" id="PF07885">
    <property type="entry name" value="Ion_trans_2"/>
    <property type="match status" value="2"/>
</dbReference>
<dbReference type="SUPFAM" id="SSF81324">
    <property type="entry name" value="Voltage-gated potassium channels"/>
    <property type="match status" value="2"/>
</dbReference>
<dbReference type="GO" id="GO:0015271">
    <property type="term" value="F:outward rectifier potassium channel activity"/>
    <property type="evidence" value="ECO:0007669"/>
    <property type="project" value="TreeGrafter"/>
</dbReference>
<feature type="transmembrane region" description="Helical" evidence="9">
    <location>
        <begin position="104"/>
        <end position="127"/>
    </location>
</feature>
<comment type="subcellular location">
    <subcellularLocation>
        <location evidence="1">Membrane</location>
        <topology evidence="1">Multi-pass membrane protein</topology>
    </subcellularLocation>
</comment>
<sequence>YGAVAPQTVQGRVTTIVYALLGIPIMLLYLSSVGDLLSRALKWLWWRLCRCSRRRHNKPSPPAPSHRQPPAPYTSVEPPKRKWGDCGDSSGGGGEEYGEGEGGAVPVTLCLLLMITYIGGGAAIFAYAHDWTFLQAVYFCFSSLTTIGFGDLSPNARPNASTGVQVALLGAAFYLLVGMALIATCFNLMQEQMTNRGYGLGRRLGSLMTPNGATAPNHRFHLDDT</sequence>
<dbReference type="Gene3D" id="1.10.287.70">
    <property type="match status" value="1"/>
</dbReference>
<accession>A0AAE1TJW8</accession>
<feature type="transmembrane region" description="Helical" evidence="9">
    <location>
        <begin position="16"/>
        <end position="37"/>
    </location>
</feature>
<feature type="non-terminal residue" evidence="11">
    <location>
        <position position="1"/>
    </location>
</feature>
<keyword evidence="5" id="KW-0406">Ion transport</keyword>
<keyword evidence="6 9" id="KW-0472">Membrane</keyword>
<evidence type="ECO:0000313" key="11">
    <source>
        <dbReference type="EMBL" id="KAK4287856.1"/>
    </source>
</evidence>
<name>A0AAE1TJW8_9EUCA</name>
<evidence type="ECO:0000256" key="9">
    <source>
        <dbReference type="SAM" id="Phobius"/>
    </source>
</evidence>
<proteinExistence type="predicted"/>
<dbReference type="Proteomes" id="UP001292094">
    <property type="component" value="Unassembled WGS sequence"/>
</dbReference>
<keyword evidence="7" id="KW-0407">Ion channel</keyword>